<dbReference type="CDD" id="cd00093">
    <property type="entry name" value="HTH_XRE"/>
    <property type="match status" value="1"/>
</dbReference>
<proteinExistence type="predicted"/>
<accession>A0ABT3YM00</accession>
<dbReference type="RefSeq" id="WP_267614740.1">
    <property type="nucleotide sequence ID" value="NZ_JAOVZQ010000001.1"/>
</dbReference>
<gene>
    <name evidence="3" type="ORF">OEG82_23270</name>
</gene>
<organism evidence="3 4">
    <name type="scientific">Hoeflea ulvae</name>
    <dbReference type="NCBI Taxonomy" id="2983764"/>
    <lineage>
        <taxon>Bacteria</taxon>
        <taxon>Pseudomonadati</taxon>
        <taxon>Pseudomonadota</taxon>
        <taxon>Alphaproteobacteria</taxon>
        <taxon>Hyphomicrobiales</taxon>
        <taxon>Rhizobiaceae</taxon>
        <taxon>Hoeflea</taxon>
    </lineage>
</organism>
<dbReference type="Pfam" id="PF01381">
    <property type="entry name" value="HTH_3"/>
    <property type="match status" value="1"/>
</dbReference>
<dbReference type="Gene3D" id="2.60.120.10">
    <property type="entry name" value="Jelly Rolls"/>
    <property type="match status" value="1"/>
</dbReference>
<keyword evidence="4" id="KW-1185">Reference proteome</keyword>
<dbReference type="SMART" id="SM00530">
    <property type="entry name" value="HTH_XRE"/>
    <property type="match status" value="1"/>
</dbReference>
<name>A0ABT3YM00_9HYPH</name>
<dbReference type="InterPro" id="IPR014710">
    <property type="entry name" value="RmlC-like_jellyroll"/>
</dbReference>
<dbReference type="SUPFAM" id="SSF47413">
    <property type="entry name" value="lambda repressor-like DNA-binding domains"/>
    <property type="match status" value="1"/>
</dbReference>
<evidence type="ECO:0000313" key="3">
    <source>
        <dbReference type="EMBL" id="MCY0096906.1"/>
    </source>
</evidence>
<evidence type="ECO:0000256" key="1">
    <source>
        <dbReference type="ARBA" id="ARBA00023125"/>
    </source>
</evidence>
<dbReference type="InterPro" id="IPR011051">
    <property type="entry name" value="RmlC_Cupin_sf"/>
</dbReference>
<dbReference type="InterPro" id="IPR010982">
    <property type="entry name" value="Lambda_DNA-bd_dom_sf"/>
</dbReference>
<keyword evidence="1" id="KW-0238">DNA-binding</keyword>
<evidence type="ECO:0000259" key="2">
    <source>
        <dbReference type="PROSITE" id="PS50943"/>
    </source>
</evidence>
<dbReference type="Proteomes" id="UP001081283">
    <property type="component" value="Unassembled WGS sequence"/>
</dbReference>
<dbReference type="Pfam" id="PF07883">
    <property type="entry name" value="Cupin_2"/>
    <property type="match status" value="1"/>
</dbReference>
<sequence>MNEQATLLSGQVLMSQKEALVSSPESGSASVADRIVELRKARKLTLQECARLSGVAASTLSKIERRELSPTISTLQKIAEGFSVELTELITQTRPAYAPGRRAVSRADSGKAHTSLSCANFLLCGELKDKRMIPVRTRITARGVEDYPVWARSDTEIFLWVVSGRMLLHSKVYEPLELGPGDSVYYDGNGEHCWTSVSEEDAEVVWVLSA</sequence>
<dbReference type="SUPFAM" id="SSF51182">
    <property type="entry name" value="RmlC-like cupins"/>
    <property type="match status" value="1"/>
</dbReference>
<dbReference type="PANTHER" id="PTHR46797">
    <property type="entry name" value="HTH-TYPE TRANSCRIPTIONAL REGULATOR"/>
    <property type="match status" value="1"/>
</dbReference>
<dbReference type="PROSITE" id="PS50943">
    <property type="entry name" value="HTH_CROC1"/>
    <property type="match status" value="1"/>
</dbReference>
<feature type="domain" description="HTH cro/C1-type" evidence="2">
    <location>
        <begin position="35"/>
        <end position="89"/>
    </location>
</feature>
<evidence type="ECO:0000313" key="4">
    <source>
        <dbReference type="Proteomes" id="UP001081283"/>
    </source>
</evidence>
<dbReference type="InterPro" id="IPR013096">
    <property type="entry name" value="Cupin_2"/>
</dbReference>
<dbReference type="CDD" id="cd02209">
    <property type="entry name" value="cupin_XRE_C"/>
    <property type="match status" value="1"/>
</dbReference>
<comment type="caution">
    <text evidence="3">The sequence shown here is derived from an EMBL/GenBank/DDBJ whole genome shotgun (WGS) entry which is preliminary data.</text>
</comment>
<dbReference type="InterPro" id="IPR050807">
    <property type="entry name" value="TransReg_Diox_bact_type"/>
</dbReference>
<dbReference type="InterPro" id="IPR001387">
    <property type="entry name" value="Cro/C1-type_HTH"/>
</dbReference>
<dbReference type="Gene3D" id="1.10.260.40">
    <property type="entry name" value="lambda repressor-like DNA-binding domains"/>
    <property type="match status" value="1"/>
</dbReference>
<dbReference type="PANTHER" id="PTHR46797:SF20">
    <property type="entry name" value="BLR4304 PROTEIN"/>
    <property type="match status" value="1"/>
</dbReference>
<dbReference type="EMBL" id="JAOVZQ010000001">
    <property type="protein sequence ID" value="MCY0096906.1"/>
    <property type="molecule type" value="Genomic_DNA"/>
</dbReference>
<reference evidence="3" key="1">
    <citation type="submission" date="2022-10" db="EMBL/GenBank/DDBJ databases">
        <title>Hoeflea sp. J2-29, isolated from marine algae.</title>
        <authorList>
            <person name="Kristyanto S."/>
            <person name="Kim J.M."/>
            <person name="Jeon C.O."/>
        </authorList>
    </citation>
    <scope>NUCLEOTIDE SEQUENCE</scope>
    <source>
        <strain evidence="3">J2-29</strain>
    </source>
</reference>
<protein>
    <submittedName>
        <fullName evidence="3">XRE family transcriptional regulator</fullName>
    </submittedName>
</protein>